<keyword evidence="4" id="KW-0479">Metal-binding</keyword>
<dbReference type="GO" id="GO:0004722">
    <property type="term" value="F:protein serine/threonine phosphatase activity"/>
    <property type="evidence" value="ECO:0007669"/>
    <property type="project" value="UniProtKB-EC"/>
</dbReference>
<gene>
    <name evidence="19" type="ORF">EOT10_40720</name>
</gene>
<sequence>MDVRRTAQELADVAVPGFADVVTVELADPVLQGDEPTTWDGPLRRAAVSVAPPHRSEGASAAASHGNEGPSTWAPADGHAAAAQHTPRGHQGSERVSGSSLTGDSARQEAAPSPTRPPLDELVIYSPPTPQSLALETRRAVLAPVPADTQAWSEHTAQQTGHEPGLRSLITVPVRARGVLLGLANFWRYQESDPFDEDDLAVAEELVGRAGVSIDNARRFTHADAIAVTLQRSLLPEALPDQEAVEAAYRYLPAQAGDAGVSGDWYDVIPLPGARVALVVGDVVGHGLHATATMGRLRTAVHNFSTLDLPPDELLAYLDELVTTIDDSLGAGSAHISGATCLYAIYDPATGRCTIATKGHPGPALVQPDGTVSFPGIPVSPPLGLGGEPFETATLELPEDSRLVMFTDGLVTDRHRDIDTGLEQLRTALAGLPGRTADETCQGVLDAVLPSHPSDDVALLVARTRRLDAERIAEWAVQRDPADVARIRTNVTDRLTAWGLEDLSFATELILSELVTNAIRYGTEPITVRLMRAGSLICEVADGSSTAPHLRRAAATDEGGRGLYLVSRFAERWGTRYPETGKVVWTEQSLTPGAPPLSDITDEALLDQWDDLAP</sequence>
<evidence type="ECO:0000256" key="9">
    <source>
        <dbReference type="ARBA" id="ARBA00022842"/>
    </source>
</evidence>
<organism evidence="19 20">
    <name type="scientific">Streptomyces antnestii</name>
    <dbReference type="NCBI Taxonomy" id="2494256"/>
    <lineage>
        <taxon>Bacteria</taxon>
        <taxon>Bacillati</taxon>
        <taxon>Actinomycetota</taxon>
        <taxon>Actinomycetes</taxon>
        <taxon>Kitasatosporales</taxon>
        <taxon>Streptomycetaceae</taxon>
        <taxon>Streptomyces</taxon>
    </lineage>
</organism>
<dbReference type="SUPFAM" id="SSF81606">
    <property type="entry name" value="PP2C-like"/>
    <property type="match status" value="1"/>
</dbReference>
<dbReference type="SUPFAM" id="SSF55874">
    <property type="entry name" value="ATPase domain of HSP90 chaperone/DNA topoisomerase II/histidine kinase"/>
    <property type="match status" value="1"/>
</dbReference>
<dbReference type="Pfam" id="PF13581">
    <property type="entry name" value="HATPase_c_2"/>
    <property type="match status" value="1"/>
</dbReference>
<dbReference type="AlphaFoldDB" id="A0A3S2VQA9"/>
<feature type="domain" description="GAF" evidence="17">
    <location>
        <begin position="2"/>
        <end position="224"/>
    </location>
</feature>
<evidence type="ECO:0000256" key="11">
    <source>
        <dbReference type="ARBA" id="ARBA00023211"/>
    </source>
</evidence>
<keyword evidence="3" id="KW-0808">Transferase</keyword>
<dbReference type="GO" id="GO:0005524">
    <property type="term" value="F:ATP binding"/>
    <property type="evidence" value="ECO:0007669"/>
    <property type="project" value="UniProtKB-KW"/>
</dbReference>
<accession>A0A3S2VQA9</accession>
<keyword evidence="5" id="KW-0547">Nucleotide-binding</keyword>
<dbReference type="PANTHER" id="PTHR43156">
    <property type="entry name" value="STAGE II SPORULATION PROTEIN E-RELATED"/>
    <property type="match status" value="1"/>
</dbReference>
<dbReference type="FunFam" id="3.60.40.10:FF:000005">
    <property type="entry name" value="Serine/threonine protein phosphatase"/>
    <property type="match status" value="1"/>
</dbReference>
<evidence type="ECO:0000256" key="13">
    <source>
        <dbReference type="ARBA" id="ARBA00056274"/>
    </source>
</evidence>
<evidence type="ECO:0000313" key="20">
    <source>
        <dbReference type="Proteomes" id="UP000283128"/>
    </source>
</evidence>
<keyword evidence="10" id="KW-0904">Protein phosphatase</keyword>
<dbReference type="InterPro" id="IPR001932">
    <property type="entry name" value="PPM-type_phosphatase-like_dom"/>
</dbReference>
<dbReference type="InterPro" id="IPR036890">
    <property type="entry name" value="HATPase_C_sf"/>
</dbReference>
<dbReference type="InterPro" id="IPR003018">
    <property type="entry name" value="GAF"/>
</dbReference>
<dbReference type="SMART" id="SM00065">
    <property type="entry name" value="GAF"/>
    <property type="match status" value="1"/>
</dbReference>
<evidence type="ECO:0000256" key="5">
    <source>
        <dbReference type="ARBA" id="ARBA00022741"/>
    </source>
</evidence>
<dbReference type="OrthoDB" id="118142at2"/>
<dbReference type="SUPFAM" id="SSF55781">
    <property type="entry name" value="GAF domain-like"/>
    <property type="match status" value="1"/>
</dbReference>
<dbReference type="InterPro" id="IPR029016">
    <property type="entry name" value="GAF-like_dom_sf"/>
</dbReference>
<evidence type="ECO:0000256" key="16">
    <source>
        <dbReference type="SAM" id="MobiDB-lite"/>
    </source>
</evidence>
<evidence type="ECO:0000256" key="7">
    <source>
        <dbReference type="ARBA" id="ARBA00022801"/>
    </source>
</evidence>
<dbReference type="Gene3D" id="3.60.40.10">
    <property type="entry name" value="PPM-type phosphatase domain"/>
    <property type="match status" value="1"/>
</dbReference>
<feature type="compositionally biased region" description="Polar residues" evidence="16">
    <location>
        <begin position="94"/>
        <end position="105"/>
    </location>
</feature>
<feature type="domain" description="PPM-type phosphatase" evidence="18">
    <location>
        <begin position="243"/>
        <end position="464"/>
    </location>
</feature>
<dbReference type="GO" id="GO:0046872">
    <property type="term" value="F:metal ion binding"/>
    <property type="evidence" value="ECO:0007669"/>
    <property type="project" value="UniProtKB-KW"/>
</dbReference>
<evidence type="ECO:0000256" key="12">
    <source>
        <dbReference type="ARBA" id="ARBA00047761"/>
    </source>
</evidence>
<comment type="caution">
    <text evidence="19">The sequence shown here is derived from an EMBL/GenBank/DDBJ whole genome shotgun (WGS) entry which is preliminary data.</text>
</comment>
<dbReference type="Pfam" id="PF01590">
    <property type="entry name" value="GAF"/>
    <property type="match status" value="1"/>
</dbReference>
<dbReference type="Gene3D" id="3.30.450.40">
    <property type="match status" value="1"/>
</dbReference>
<evidence type="ECO:0000256" key="14">
    <source>
        <dbReference type="ARBA" id="ARBA00075117"/>
    </source>
</evidence>
<dbReference type="InterPro" id="IPR003594">
    <property type="entry name" value="HATPase_dom"/>
</dbReference>
<dbReference type="PANTHER" id="PTHR43156:SF2">
    <property type="entry name" value="STAGE II SPORULATION PROTEIN E"/>
    <property type="match status" value="1"/>
</dbReference>
<comment type="catalytic activity">
    <reaction evidence="12">
        <text>O-phospho-L-seryl-[protein] + H2O = L-seryl-[protein] + phosphate</text>
        <dbReference type="Rhea" id="RHEA:20629"/>
        <dbReference type="Rhea" id="RHEA-COMP:9863"/>
        <dbReference type="Rhea" id="RHEA-COMP:11604"/>
        <dbReference type="ChEBI" id="CHEBI:15377"/>
        <dbReference type="ChEBI" id="CHEBI:29999"/>
        <dbReference type="ChEBI" id="CHEBI:43474"/>
        <dbReference type="ChEBI" id="CHEBI:83421"/>
        <dbReference type="EC" id="3.1.3.16"/>
    </reaction>
</comment>
<dbReference type="InterPro" id="IPR052016">
    <property type="entry name" value="Bact_Sigma-Reg"/>
</dbReference>
<dbReference type="SMART" id="SM00331">
    <property type="entry name" value="PP2C_SIG"/>
    <property type="match status" value="1"/>
</dbReference>
<evidence type="ECO:0000256" key="15">
    <source>
        <dbReference type="ARBA" id="ARBA00081350"/>
    </source>
</evidence>
<keyword evidence="20" id="KW-1185">Reference proteome</keyword>
<dbReference type="Pfam" id="PF07228">
    <property type="entry name" value="SpoIIE"/>
    <property type="match status" value="1"/>
</dbReference>
<evidence type="ECO:0000256" key="10">
    <source>
        <dbReference type="ARBA" id="ARBA00022912"/>
    </source>
</evidence>
<evidence type="ECO:0000256" key="2">
    <source>
        <dbReference type="ARBA" id="ARBA00022553"/>
    </source>
</evidence>
<dbReference type="Gene3D" id="3.30.565.10">
    <property type="entry name" value="Histidine kinase-like ATPase, C-terminal domain"/>
    <property type="match status" value="1"/>
</dbReference>
<proteinExistence type="predicted"/>
<dbReference type="GO" id="GO:0016301">
    <property type="term" value="F:kinase activity"/>
    <property type="evidence" value="ECO:0007669"/>
    <property type="project" value="UniProtKB-KW"/>
</dbReference>
<dbReference type="Proteomes" id="UP000283128">
    <property type="component" value="Unassembled WGS sequence"/>
</dbReference>
<keyword evidence="9" id="KW-0460">Magnesium</keyword>
<dbReference type="CDD" id="cd16936">
    <property type="entry name" value="HATPase_RsbW-like"/>
    <property type="match status" value="1"/>
</dbReference>
<keyword evidence="8" id="KW-0067">ATP-binding</keyword>
<evidence type="ECO:0000256" key="1">
    <source>
        <dbReference type="ARBA" id="ARBA00013081"/>
    </source>
</evidence>
<keyword evidence="6" id="KW-0418">Kinase</keyword>
<keyword evidence="7" id="KW-0378">Hydrolase</keyword>
<comment type="function">
    <text evidence="13">Primarily acts as an independent SigF regulator that is sensitive to the osmosensory signal, mediating the cross talk of PknD with the SigF regulon. Possesses both phosphatase and kinase activities. The kinase domain functions as a classic anti-sigma factor-like kinase to phosphorylate the anti-anti-sigma factor domain at the canonical regulatory site, and the phosphatase domain antagonizes this activity.</text>
</comment>
<evidence type="ECO:0000256" key="6">
    <source>
        <dbReference type="ARBA" id="ARBA00022777"/>
    </source>
</evidence>
<evidence type="ECO:0000256" key="8">
    <source>
        <dbReference type="ARBA" id="ARBA00022840"/>
    </source>
</evidence>
<protein>
    <recommendedName>
        <fullName evidence="1">protein-serine/threonine phosphatase</fullName>
        <ecNumber evidence="1">3.1.3.16</ecNumber>
    </recommendedName>
    <alternativeName>
        <fullName evidence="15">Protein-serine/threonine phosphatase</fullName>
    </alternativeName>
    <alternativeName>
        <fullName evidence="14">Serine/threonine-protein kinase</fullName>
    </alternativeName>
</protein>
<dbReference type="EMBL" id="RZYA01000044">
    <property type="protein sequence ID" value="RVU14503.1"/>
    <property type="molecule type" value="Genomic_DNA"/>
</dbReference>
<dbReference type="FunFam" id="3.30.565.10:FF:000028">
    <property type="entry name" value="PAS sensor protein"/>
    <property type="match status" value="1"/>
</dbReference>
<feature type="region of interest" description="Disordered" evidence="16">
    <location>
        <begin position="29"/>
        <end position="126"/>
    </location>
</feature>
<dbReference type="InterPro" id="IPR036457">
    <property type="entry name" value="PPM-type-like_dom_sf"/>
</dbReference>
<keyword evidence="2" id="KW-0597">Phosphoprotein</keyword>
<evidence type="ECO:0000259" key="17">
    <source>
        <dbReference type="SMART" id="SM00065"/>
    </source>
</evidence>
<name>A0A3S2VQA9_9ACTN</name>
<reference evidence="19 20" key="1">
    <citation type="submission" date="2019-01" db="EMBL/GenBank/DDBJ databases">
        <title>Genome sequences of Streptomyces and Rhizobium isolates collected from root and soil.</title>
        <authorList>
            <person name="Chhettri S."/>
            <person name="Sevigny J.L."/>
            <person name="Sen A."/>
            <person name="Ennis N."/>
            <person name="Tisa L."/>
        </authorList>
    </citation>
    <scope>NUCLEOTIDE SEQUENCE [LARGE SCALE GENOMIC DNA]</scope>
    <source>
        <strain evidence="19 20">San01</strain>
    </source>
</reference>
<feature type="compositionally biased region" description="Low complexity" evidence="16">
    <location>
        <begin position="74"/>
        <end position="83"/>
    </location>
</feature>
<evidence type="ECO:0000256" key="3">
    <source>
        <dbReference type="ARBA" id="ARBA00022679"/>
    </source>
</evidence>
<evidence type="ECO:0000259" key="18">
    <source>
        <dbReference type="SMART" id="SM00331"/>
    </source>
</evidence>
<keyword evidence="11" id="KW-0464">Manganese</keyword>
<dbReference type="EC" id="3.1.3.16" evidence="1"/>
<evidence type="ECO:0000313" key="19">
    <source>
        <dbReference type="EMBL" id="RVU14503.1"/>
    </source>
</evidence>
<evidence type="ECO:0000256" key="4">
    <source>
        <dbReference type="ARBA" id="ARBA00022723"/>
    </source>
</evidence>